<protein>
    <submittedName>
        <fullName evidence="1">Uncharacterized protein</fullName>
    </submittedName>
</protein>
<dbReference type="EMBL" id="MN739448">
    <property type="protein sequence ID" value="QHT04967.1"/>
    <property type="molecule type" value="Genomic_DNA"/>
</dbReference>
<dbReference type="AlphaFoldDB" id="A0A6C0CL76"/>
<reference evidence="1" key="1">
    <citation type="journal article" date="2020" name="Nature">
        <title>Giant virus diversity and host interactions through global metagenomics.</title>
        <authorList>
            <person name="Schulz F."/>
            <person name="Roux S."/>
            <person name="Paez-Espino D."/>
            <person name="Jungbluth S."/>
            <person name="Walsh D.A."/>
            <person name="Denef V.J."/>
            <person name="McMahon K.D."/>
            <person name="Konstantinidis K.T."/>
            <person name="Eloe-Fadrosh E.A."/>
            <person name="Kyrpides N.C."/>
            <person name="Woyke T."/>
        </authorList>
    </citation>
    <scope>NUCLEOTIDE SEQUENCE</scope>
    <source>
        <strain evidence="1">GVMAG-M-3300021354-14</strain>
    </source>
</reference>
<sequence>MTSLASKLQTISAQVQSDLQQKTIDEHNRLLDAEITKCKPRLENEMIAAAQAGHMQITICVLPDTTRTTKRADIVYIVPTDNRVSVQALLVRLAEKFRSEGELHVTVYENTCNISWAPDTRTFLHRTFDWMMGFPYMSEERMP</sequence>
<organism evidence="1">
    <name type="scientific">viral metagenome</name>
    <dbReference type="NCBI Taxonomy" id="1070528"/>
    <lineage>
        <taxon>unclassified sequences</taxon>
        <taxon>metagenomes</taxon>
        <taxon>organismal metagenomes</taxon>
    </lineage>
</organism>
<accession>A0A6C0CL76</accession>
<proteinExistence type="predicted"/>
<evidence type="ECO:0000313" key="1">
    <source>
        <dbReference type="EMBL" id="QHT04967.1"/>
    </source>
</evidence>
<name>A0A6C0CL76_9ZZZZ</name>